<dbReference type="Proteomes" id="UP001597474">
    <property type="component" value="Unassembled WGS sequence"/>
</dbReference>
<evidence type="ECO:0000256" key="1">
    <source>
        <dbReference type="ARBA" id="ARBA00006056"/>
    </source>
</evidence>
<dbReference type="SUPFAM" id="SSF89733">
    <property type="entry name" value="L-sulfolactate dehydrogenase-like"/>
    <property type="match status" value="1"/>
</dbReference>
<name>A0ABW5U5L7_9RHOB</name>
<comment type="similarity">
    <text evidence="1">Belongs to the LDH2/MDH2 oxidoreductase family.</text>
</comment>
<dbReference type="Pfam" id="PF02615">
    <property type="entry name" value="Ldh_2"/>
    <property type="match status" value="1"/>
</dbReference>
<dbReference type="InterPro" id="IPR036111">
    <property type="entry name" value="Mal/L-sulfo/L-lacto_DH-like_sf"/>
</dbReference>
<evidence type="ECO:0000256" key="2">
    <source>
        <dbReference type="ARBA" id="ARBA00023002"/>
    </source>
</evidence>
<organism evidence="3 4">
    <name type="scientific">Sulfitobacter aestuarii</name>
    <dbReference type="NCBI Taxonomy" id="2161676"/>
    <lineage>
        <taxon>Bacteria</taxon>
        <taxon>Pseudomonadati</taxon>
        <taxon>Pseudomonadota</taxon>
        <taxon>Alphaproteobacteria</taxon>
        <taxon>Rhodobacterales</taxon>
        <taxon>Roseobacteraceae</taxon>
        <taxon>Sulfitobacter</taxon>
    </lineage>
</organism>
<evidence type="ECO:0000313" key="4">
    <source>
        <dbReference type="Proteomes" id="UP001597474"/>
    </source>
</evidence>
<keyword evidence="2" id="KW-0560">Oxidoreductase</keyword>
<reference evidence="4" key="1">
    <citation type="journal article" date="2019" name="Int. J. Syst. Evol. Microbiol.">
        <title>The Global Catalogue of Microorganisms (GCM) 10K type strain sequencing project: providing services to taxonomists for standard genome sequencing and annotation.</title>
        <authorList>
            <consortium name="The Broad Institute Genomics Platform"/>
            <consortium name="The Broad Institute Genome Sequencing Center for Infectious Disease"/>
            <person name="Wu L."/>
            <person name="Ma J."/>
        </authorList>
    </citation>
    <scope>NUCLEOTIDE SEQUENCE [LARGE SCALE GENOMIC DNA]</scope>
    <source>
        <strain evidence="4">TISTR 2562</strain>
    </source>
</reference>
<comment type="caution">
    <text evidence="3">The sequence shown here is derived from an EMBL/GenBank/DDBJ whole genome shotgun (WGS) entry which is preliminary data.</text>
</comment>
<sequence>MTKTEQTAAAFRYRDTAPVERVDWTALENWVAAILGRAGVEPQEAKLAAHVLVRSDARGFGTHGVSRLVSYVGKLKTGEIAPRGAPVFSEVAGALRIDGAGLLGQVVTPKAVDAGLELLRKRGSVVCQIRDTAHLGAVGMYALRAAEAGAICLIMQATSPVMATQGATRPMIGNNPLALAAPRPDGPPIVIDMACCMAARGNILLAAREGDAIPEGWAIDPEGRPTTDANAALRGSLLPFGGHKGMALAMIVEILAASLSGAAHSERLNPEGGVQSASGGLNAFCLLLSPDNMTPGGRAGYDRHMAAWTQTYCAAGETVSVRIPGERAAQSEAQARKEGVPLARSVAAELAALGRDTGILMP</sequence>
<dbReference type="PANTHER" id="PTHR11091">
    <property type="entry name" value="OXIDOREDUCTASE-RELATED"/>
    <property type="match status" value="1"/>
</dbReference>
<dbReference type="Gene3D" id="3.30.1370.60">
    <property type="entry name" value="Hypothetical oxidoreductase yiak, domain 2"/>
    <property type="match status" value="1"/>
</dbReference>
<dbReference type="InterPro" id="IPR043144">
    <property type="entry name" value="Mal/L-sulf/L-lact_DH-like_ah"/>
</dbReference>
<protein>
    <submittedName>
        <fullName evidence="3">Ldh family oxidoreductase</fullName>
    </submittedName>
</protein>
<accession>A0ABW5U5L7</accession>
<proteinExistence type="inferred from homology"/>
<gene>
    <name evidence="3" type="ORF">ACFSUD_16515</name>
</gene>
<dbReference type="Gene3D" id="1.10.1530.10">
    <property type="match status" value="1"/>
</dbReference>
<dbReference type="RefSeq" id="WP_386375607.1">
    <property type="nucleotide sequence ID" value="NZ_JBHUMP010000018.1"/>
</dbReference>
<evidence type="ECO:0000313" key="3">
    <source>
        <dbReference type="EMBL" id="MFD2741183.1"/>
    </source>
</evidence>
<keyword evidence="4" id="KW-1185">Reference proteome</keyword>
<dbReference type="PANTHER" id="PTHR11091:SF0">
    <property type="entry name" value="MALATE DEHYDROGENASE"/>
    <property type="match status" value="1"/>
</dbReference>
<dbReference type="InterPro" id="IPR043143">
    <property type="entry name" value="Mal/L-sulf/L-lact_DH-like_NADP"/>
</dbReference>
<dbReference type="EMBL" id="JBHUMP010000018">
    <property type="protein sequence ID" value="MFD2741183.1"/>
    <property type="molecule type" value="Genomic_DNA"/>
</dbReference>
<dbReference type="InterPro" id="IPR003767">
    <property type="entry name" value="Malate/L-lactate_DH-like"/>
</dbReference>